<dbReference type="InterPro" id="IPR011006">
    <property type="entry name" value="CheY-like_superfamily"/>
</dbReference>
<dbReference type="InterPro" id="IPR007492">
    <property type="entry name" value="LytTR_DNA-bd_dom"/>
</dbReference>
<gene>
    <name evidence="4" type="ORF">JI741_14040</name>
</gene>
<dbReference type="RefSeq" id="WP_202010494.1">
    <property type="nucleotide sequence ID" value="NZ_JAERRB010000004.1"/>
</dbReference>
<dbReference type="PANTHER" id="PTHR37299:SF1">
    <property type="entry name" value="STAGE 0 SPORULATION PROTEIN A HOMOLOG"/>
    <property type="match status" value="1"/>
</dbReference>
<dbReference type="PANTHER" id="PTHR37299">
    <property type="entry name" value="TRANSCRIPTIONAL REGULATOR-RELATED"/>
    <property type="match status" value="1"/>
</dbReference>
<dbReference type="PROSITE" id="PS50110">
    <property type="entry name" value="RESPONSE_REGULATORY"/>
    <property type="match status" value="1"/>
</dbReference>
<evidence type="ECO:0000259" key="3">
    <source>
        <dbReference type="PROSITE" id="PS50930"/>
    </source>
</evidence>
<dbReference type="Gene3D" id="3.40.50.2300">
    <property type="match status" value="1"/>
</dbReference>
<accession>A0ABS1KSE2</accession>
<feature type="domain" description="Response regulatory" evidence="2">
    <location>
        <begin position="3"/>
        <end position="114"/>
    </location>
</feature>
<comment type="caution">
    <text evidence="4">The sequence shown here is derived from an EMBL/GenBank/DDBJ whole genome shotgun (WGS) entry which is preliminary data.</text>
</comment>
<feature type="domain" description="HTH LytTR-type" evidence="3">
    <location>
        <begin position="139"/>
        <end position="236"/>
    </location>
</feature>
<name>A0ABS1KSE2_9BACT</name>
<proteinExistence type="predicted"/>
<protein>
    <submittedName>
        <fullName evidence="4">Response regulator transcription factor</fullName>
    </submittedName>
</protein>
<dbReference type="Pfam" id="PF00072">
    <property type="entry name" value="Response_reg"/>
    <property type="match status" value="1"/>
</dbReference>
<dbReference type="PROSITE" id="PS50930">
    <property type="entry name" value="HTH_LYTTR"/>
    <property type="match status" value="1"/>
</dbReference>
<dbReference type="SMART" id="SM00850">
    <property type="entry name" value="LytTR"/>
    <property type="match status" value="1"/>
</dbReference>
<dbReference type="Proteomes" id="UP000613030">
    <property type="component" value="Unassembled WGS sequence"/>
</dbReference>
<dbReference type="Pfam" id="PF04397">
    <property type="entry name" value="LytTR"/>
    <property type="match status" value="1"/>
</dbReference>
<sequence>MIHCVVVDDEPLAIEILEDYLGRLKEPVSIKTFTDPVEAFSFLHQNAVDLLFIDLEMPLLNGLDIVRNTKSVSHIIITTAYREFAAEGFELDVCDYMVKPFSFPRFLKAISKTKLFHTAGDKQTDILPATEHKDTTDGLWIKVDKAILRISPHDIHYIESLKDYIRIVTTDQKLVTYQTLTSILGKLPAGEFVQVHKSYIVQLKRVKSIDGNFVMVKDESIPIGRSFRKELMDRVL</sequence>
<keyword evidence="1" id="KW-0597">Phosphoprotein</keyword>
<dbReference type="InterPro" id="IPR046947">
    <property type="entry name" value="LytR-like"/>
</dbReference>
<evidence type="ECO:0000313" key="5">
    <source>
        <dbReference type="Proteomes" id="UP000613030"/>
    </source>
</evidence>
<evidence type="ECO:0000256" key="1">
    <source>
        <dbReference type="PROSITE-ProRule" id="PRU00169"/>
    </source>
</evidence>
<keyword evidence="5" id="KW-1185">Reference proteome</keyword>
<evidence type="ECO:0000259" key="2">
    <source>
        <dbReference type="PROSITE" id="PS50110"/>
    </source>
</evidence>
<evidence type="ECO:0000313" key="4">
    <source>
        <dbReference type="EMBL" id="MBL0742346.1"/>
    </source>
</evidence>
<dbReference type="EMBL" id="JAERRB010000004">
    <property type="protein sequence ID" value="MBL0742346.1"/>
    <property type="molecule type" value="Genomic_DNA"/>
</dbReference>
<feature type="modified residue" description="4-aspartylphosphate" evidence="1">
    <location>
        <position position="54"/>
    </location>
</feature>
<dbReference type="SMART" id="SM00448">
    <property type="entry name" value="REC"/>
    <property type="match status" value="1"/>
</dbReference>
<dbReference type="SUPFAM" id="SSF52172">
    <property type="entry name" value="CheY-like"/>
    <property type="match status" value="1"/>
</dbReference>
<dbReference type="InterPro" id="IPR001789">
    <property type="entry name" value="Sig_transdc_resp-reg_receiver"/>
</dbReference>
<organism evidence="4 5">
    <name type="scientific">Chryseolinea lacunae</name>
    <dbReference type="NCBI Taxonomy" id="2801331"/>
    <lineage>
        <taxon>Bacteria</taxon>
        <taxon>Pseudomonadati</taxon>
        <taxon>Bacteroidota</taxon>
        <taxon>Cytophagia</taxon>
        <taxon>Cytophagales</taxon>
        <taxon>Fulvivirgaceae</taxon>
        <taxon>Chryseolinea</taxon>
    </lineage>
</organism>
<reference evidence="4 5" key="1">
    <citation type="submission" date="2021-01" db="EMBL/GenBank/DDBJ databases">
        <title>Chryseolinea sp. Jin1 Genome sequencing and assembly.</title>
        <authorList>
            <person name="Kim I."/>
        </authorList>
    </citation>
    <scope>NUCLEOTIDE SEQUENCE [LARGE SCALE GENOMIC DNA]</scope>
    <source>
        <strain evidence="4 5">Jin1</strain>
    </source>
</reference>
<dbReference type="Gene3D" id="2.40.50.1020">
    <property type="entry name" value="LytTr DNA-binding domain"/>
    <property type="match status" value="1"/>
</dbReference>